<evidence type="ECO:0000313" key="3">
    <source>
        <dbReference type="Proteomes" id="UP000187203"/>
    </source>
</evidence>
<dbReference type="Gene3D" id="3.40.50.720">
    <property type="entry name" value="NAD(P)-binding Rossmann-like Domain"/>
    <property type="match status" value="1"/>
</dbReference>
<proteinExistence type="predicted"/>
<dbReference type="EMBL" id="AWUE01021640">
    <property type="protein sequence ID" value="OMO61443.1"/>
    <property type="molecule type" value="Genomic_DNA"/>
</dbReference>
<protein>
    <recommendedName>
        <fullName evidence="1">D-isomer specific 2-hydroxyacid dehydrogenase catalytic domain-containing protein</fullName>
    </recommendedName>
</protein>
<dbReference type="InterPro" id="IPR006139">
    <property type="entry name" value="D-isomer_2_OHA_DH_cat_dom"/>
</dbReference>
<evidence type="ECO:0000313" key="2">
    <source>
        <dbReference type="EMBL" id="OMO61443.1"/>
    </source>
</evidence>
<dbReference type="GO" id="GO:0016616">
    <property type="term" value="F:oxidoreductase activity, acting on the CH-OH group of donors, NAD or NADP as acceptor"/>
    <property type="evidence" value="ECO:0007669"/>
    <property type="project" value="InterPro"/>
</dbReference>
<sequence>MVVGYNNVDVNAANKYGVAVGNTPVIVVQDYSGVSTRGQGQVGDALAGEIVDKEE</sequence>
<comment type="caution">
    <text evidence="2">The sequence shown here is derived from an EMBL/GenBank/DDBJ whole genome shotgun (WGS) entry which is preliminary data.</text>
</comment>
<reference evidence="3" key="1">
    <citation type="submission" date="2013-09" db="EMBL/GenBank/DDBJ databases">
        <title>Corchorus olitorius genome sequencing.</title>
        <authorList>
            <person name="Alam M."/>
            <person name="Haque M.S."/>
            <person name="Islam M.S."/>
            <person name="Emdad E.M."/>
            <person name="Islam M.M."/>
            <person name="Ahmed B."/>
            <person name="Halim A."/>
            <person name="Hossen Q.M.M."/>
            <person name="Hossain M.Z."/>
            <person name="Ahmed R."/>
            <person name="Khan M.M."/>
            <person name="Islam R."/>
            <person name="Rashid M.M."/>
            <person name="Khan S.A."/>
            <person name="Rahman M.S."/>
            <person name="Alam M."/>
            <person name="Yahiya A.S."/>
            <person name="Khan M.S."/>
            <person name="Azam M.S."/>
            <person name="Haque T."/>
            <person name="Lashkar M.Z.H."/>
            <person name="Akhand A.I."/>
            <person name="Morshed G."/>
            <person name="Roy S."/>
            <person name="Uddin K.S."/>
            <person name="Rabeya T."/>
            <person name="Hossain A.S."/>
            <person name="Chowdhury A."/>
            <person name="Snigdha A.R."/>
            <person name="Mortoza M.S."/>
            <person name="Matin S.A."/>
            <person name="Hoque S.M.E."/>
            <person name="Islam M.K."/>
            <person name="Roy D.K."/>
            <person name="Haider R."/>
            <person name="Moosa M.M."/>
            <person name="Elias S.M."/>
            <person name="Hasan A.M."/>
            <person name="Jahan S."/>
            <person name="Shafiuddin M."/>
            <person name="Mahmood N."/>
            <person name="Shommy N.S."/>
        </authorList>
    </citation>
    <scope>NUCLEOTIDE SEQUENCE [LARGE SCALE GENOMIC DNA]</scope>
    <source>
        <strain evidence="3">cv. O-4</strain>
    </source>
</reference>
<dbReference type="Pfam" id="PF00389">
    <property type="entry name" value="2-Hacid_dh"/>
    <property type="match status" value="1"/>
</dbReference>
<name>A0A1R3GTM5_9ROSI</name>
<dbReference type="AlphaFoldDB" id="A0A1R3GTM5"/>
<keyword evidence="3" id="KW-1185">Reference proteome</keyword>
<feature type="domain" description="D-isomer specific 2-hydroxyacid dehydrogenase catalytic" evidence="1">
    <location>
        <begin position="2"/>
        <end position="27"/>
    </location>
</feature>
<dbReference type="Proteomes" id="UP000187203">
    <property type="component" value="Unassembled WGS sequence"/>
</dbReference>
<evidence type="ECO:0000259" key="1">
    <source>
        <dbReference type="Pfam" id="PF00389"/>
    </source>
</evidence>
<accession>A0A1R3GTM5</accession>
<dbReference type="SUPFAM" id="SSF52283">
    <property type="entry name" value="Formate/glycerate dehydrogenase catalytic domain-like"/>
    <property type="match status" value="1"/>
</dbReference>
<dbReference type="GO" id="GO:0051287">
    <property type="term" value="F:NAD binding"/>
    <property type="evidence" value="ECO:0007669"/>
    <property type="project" value="InterPro"/>
</dbReference>
<organism evidence="2 3">
    <name type="scientific">Corchorus olitorius</name>
    <dbReference type="NCBI Taxonomy" id="93759"/>
    <lineage>
        <taxon>Eukaryota</taxon>
        <taxon>Viridiplantae</taxon>
        <taxon>Streptophyta</taxon>
        <taxon>Embryophyta</taxon>
        <taxon>Tracheophyta</taxon>
        <taxon>Spermatophyta</taxon>
        <taxon>Magnoliopsida</taxon>
        <taxon>eudicotyledons</taxon>
        <taxon>Gunneridae</taxon>
        <taxon>Pentapetalae</taxon>
        <taxon>rosids</taxon>
        <taxon>malvids</taxon>
        <taxon>Malvales</taxon>
        <taxon>Malvaceae</taxon>
        <taxon>Grewioideae</taxon>
        <taxon>Apeibeae</taxon>
        <taxon>Corchorus</taxon>
    </lineage>
</organism>
<gene>
    <name evidence="2" type="ORF">COLO4_33430</name>
</gene>